<protein>
    <submittedName>
        <fullName evidence="2">EF-hand domain-containing protein</fullName>
    </submittedName>
</protein>
<dbReference type="Proteomes" id="UP001246372">
    <property type="component" value="Unassembled WGS sequence"/>
</dbReference>
<comment type="caution">
    <text evidence="2">The sequence shown here is derived from an EMBL/GenBank/DDBJ whole genome shotgun (WGS) entry which is preliminary data.</text>
</comment>
<sequence>MKRRLATTAAIALLACSAPSRAAPPAALQDPALPAQLASQAPLAEPSRGAALQAQVMAKLARQFQQADTQRRGALSLAEAQAAGFGYAAQHFEQMASVNAAGQREIRLSDLQAFVRRQQSR</sequence>
<organism evidence="2 3">
    <name type="scientific">Roseateles aquae</name>
    <dbReference type="NCBI Taxonomy" id="3077235"/>
    <lineage>
        <taxon>Bacteria</taxon>
        <taxon>Pseudomonadati</taxon>
        <taxon>Pseudomonadota</taxon>
        <taxon>Betaproteobacteria</taxon>
        <taxon>Burkholderiales</taxon>
        <taxon>Sphaerotilaceae</taxon>
        <taxon>Roseateles</taxon>
    </lineage>
</organism>
<evidence type="ECO:0000256" key="1">
    <source>
        <dbReference type="SAM" id="SignalP"/>
    </source>
</evidence>
<gene>
    <name evidence="2" type="ORF">RQP53_15145</name>
</gene>
<evidence type="ECO:0000313" key="3">
    <source>
        <dbReference type="Proteomes" id="UP001246372"/>
    </source>
</evidence>
<feature type="chain" id="PRO_5046119858" evidence="1">
    <location>
        <begin position="23"/>
        <end position="121"/>
    </location>
</feature>
<accession>A0ABU3PDE0</accession>
<dbReference type="PROSITE" id="PS51257">
    <property type="entry name" value="PROKAR_LIPOPROTEIN"/>
    <property type="match status" value="1"/>
</dbReference>
<proteinExistence type="predicted"/>
<reference evidence="2" key="1">
    <citation type="submission" date="2023-09" db="EMBL/GenBank/DDBJ databases">
        <title>Paucibacter sp. APW11 Genome sequencing and assembly.</title>
        <authorList>
            <person name="Kim I."/>
        </authorList>
    </citation>
    <scope>NUCLEOTIDE SEQUENCE</scope>
    <source>
        <strain evidence="2">APW11</strain>
    </source>
</reference>
<name>A0ABU3PDE0_9BURK</name>
<dbReference type="EMBL" id="JAVXZY010000006">
    <property type="protein sequence ID" value="MDT9000609.1"/>
    <property type="molecule type" value="Genomic_DNA"/>
</dbReference>
<keyword evidence="3" id="KW-1185">Reference proteome</keyword>
<dbReference type="RefSeq" id="WP_315651336.1">
    <property type="nucleotide sequence ID" value="NZ_JAVXZY010000006.1"/>
</dbReference>
<keyword evidence="1" id="KW-0732">Signal</keyword>
<feature type="signal peptide" evidence="1">
    <location>
        <begin position="1"/>
        <end position="22"/>
    </location>
</feature>
<evidence type="ECO:0000313" key="2">
    <source>
        <dbReference type="EMBL" id="MDT9000609.1"/>
    </source>
</evidence>